<accession>D5U339</accession>
<sequence>MKSVSNILGGYLVLIVIVMMLSQLAYSYTQSIESWRSVQRFMVDSLASISNPPLLSLRVLGNELYLQVKTVKPVFIEAVFKEYGDYRSFIKVSETVNSEFLIPLNYTGVPFKTGIVLSGGVILYYSPWRDPWLQGSPPEIIGKTVIDEELVSYLRSTWSSSVVLNLDWVGYKVGLGIVNYTNTGPGFEGLVERGPVQCYLTIPTPYICTVSMVQNYGWFTSGELPSKPYYSFITYNGVLTNPALGILHEDSTLRLNLTALSQHLGLQGGHTYVQVFRIALVNGDVEVSFTVNASIINATKSSRIIVTVYVYDPGVNIMQPVLIDSSTIGSTGPLPWITRMVVEAPPQGLLQVQGEFSFAISPSALGLRKALVVYGVEAASTVLASTMVQVELSGLRVQG</sequence>
<dbReference type="Proteomes" id="UP000002376">
    <property type="component" value="Chromosome"/>
</dbReference>
<evidence type="ECO:0000313" key="2">
    <source>
        <dbReference type="Proteomes" id="UP000002376"/>
    </source>
</evidence>
<evidence type="ECO:0000313" key="1">
    <source>
        <dbReference type="EMBL" id="ADG91539.1"/>
    </source>
</evidence>
<dbReference type="eggNOG" id="ENOG502N556">
    <property type="taxonomic scope" value="Archaea"/>
</dbReference>
<protein>
    <submittedName>
        <fullName evidence="1">Uncharacterized protein</fullName>
    </submittedName>
</protein>
<proteinExistence type="predicted"/>
<organism evidence="1 2">
    <name type="scientific">Thermosphaera aggregans (strain DSM 11486 / M11TL)</name>
    <dbReference type="NCBI Taxonomy" id="633148"/>
    <lineage>
        <taxon>Archaea</taxon>
        <taxon>Thermoproteota</taxon>
        <taxon>Thermoprotei</taxon>
        <taxon>Desulfurococcales</taxon>
        <taxon>Desulfurococcaceae</taxon>
        <taxon>Thermosphaera</taxon>
    </lineage>
</organism>
<keyword evidence="2" id="KW-1185">Reference proteome</keyword>
<dbReference type="OrthoDB" id="374398at2157"/>
<dbReference type="EMBL" id="CP001939">
    <property type="protein sequence ID" value="ADG91539.1"/>
    <property type="molecule type" value="Genomic_DNA"/>
</dbReference>
<dbReference type="HOGENOM" id="CLU_690057_0_0_2"/>
<dbReference type="AlphaFoldDB" id="D5U339"/>
<reference evidence="1 2" key="1">
    <citation type="journal article" date="2010" name="Stand. Genomic Sci.">
        <title>Complete genome sequence of Thermosphaera aggregans type strain (M11TL).</title>
        <authorList>
            <person name="Spring S."/>
            <person name="Rachel R."/>
            <person name="Lapidus A."/>
            <person name="Davenport K."/>
            <person name="Tice H."/>
            <person name="Copeland A."/>
            <person name="Cheng J.F."/>
            <person name="Lucas S."/>
            <person name="Chen F."/>
            <person name="Nolan M."/>
            <person name="Bruce D."/>
            <person name="Goodwin L."/>
            <person name="Pitluck S."/>
            <person name="Ivanova N."/>
            <person name="Mavromatis K."/>
            <person name="Ovchinnikova G."/>
            <person name="Pati A."/>
            <person name="Chen A."/>
            <person name="Palaniappan K."/>
            <person name="Land M."/>
            <person name="Hauser L."/>
            <person name="Chang Y.J."/>
            <person name="Jeffries C.C."/>
            <person name="Brettin T."/>
            <person name="Detter J.C."/>
            <person name="Tapia R."/>
            <person name="Han C."/>
            <person name="Heimerl T."/>
            <person name="Weikl F."/>
            <person name="Brambilla E."/>
            <person name="Goker M."/>
            <person name="Bristow J."/>
            <person name="Eisen J.A."/>
            <person name="Markowitz V."/>
            <person name="Hugenholtz P."/>
            <person name="Kyrpides N.C."/>
            <person name="Klenk H.P."/>
        </authorList>
    </citation>
    <scope>NUCLEOTIDE SEQUENCE [LARGE SCALE GENOMIC DNA]</scope>
    <source>
        <strain evidence="2">DSM 11486 / M11TL</strain>
    </source>
</reference>
<dbReference type="GeneID" id="9166321"/>
<name>D5U339_THEAM</name>
<gene>
    <name evidence="1" type="ordered locus">Tagg_1276</name>
</gene>
<reference key="3">
    <citation type="submission" date="2010-02" db="EMBL/GenBank/DDBJ databases">
        <title>Complete genome sequence of Thermosphaera aggregans type strain (M11TL).</title>
        <authorList>
            <consortium name="US DOE Joint Genome Institute (JGI-PGF)"/>
            <person name="Spring S."/>
            <person name="Lapidus A."/>
            <person name="Munk C."/>
            <person name="Schroeder M."/>
            <person name="Glavina Del Rio T."/>
            <person name="Tice H."/>
            <person name="Copeland A."/>
            <person name="Cheng J.-F."/>
            <person name="Lucas S."/>
            <person name="Chen F."/>
            <person name="Nolan M."/>
            <person name="Bruce D."/>
            <person name="Goodwin L."/>
            <person name="Pitluck S."/>
            <person name="Ivanova N."/>
            <person name="Mavromatis K."/>
            <person name="Ovchinnikova G."/>
            <person name="Pati A."/>
            <person name="Chen A."/>
            <person name="Palaniappan K."/>
            <person name="Land M."/>
            <person name="Hauser L."/>
            <person name="Chang Y.-J."/>
            <person name="Jeffries C.C."/>
            <person name="Brettin T."/>
            <person name="Detter J.C."/>
            <person name="Tapia R."/>
            <person name="Han C."/>
            <person name="Chain P."/>
            <person name="Heimerl T."/>
            <person name="Weik F."/>
            <person name="Goker M."/>
            <person name="Rachel R."/>
            <person name="Bristow J."/>
            <person name="Eisen J.A."/>
            <person name="Markowitz V."/>
            <person name="Hugenholtz P."/>
            <person name="Kyrpides N.C."/>
            <person name="Klenk H.-P."/>
        </authorList>
    </citation>
    <scope>NUCLEOTIDE SEQUENCE</scope>
    <source>
        <strain>DSM 11486</strain>
    </source>
</reference>
<dbReference type="RefSeq" id="WP_013130132.1">
    <property type="nucleotide sequence ID" value="NC_014160.1"/>
</dbReference>
<reference evidence="2" key="2">
    <citation type="journal article" date="2010" name="Stand. Genomic Sci.">
        <title>Complete genome sequence of Thermosphaera aggregans type strain (M11TLT).</title>
        <authorList>
            <person name="Spring S."/>
            <person name="Rachel R."/>
            <person name="Lapidus A."/>
            <person name="Davenport K."/>
            <person name="Tice H."/>
            <person name="Copeland A."/>
            <person name="Cheng J.-F."/>
            <person name="Lucas S."/>
            <person name="Chen F."/>
            <person name="Nolan M."/>
            <person name="Bruce D."/>
            <person name="Goodwin L."/>
            <person name="Pitluck S."/>
            <person name="Ivanova N."/>
            <person name="Mavromatis K."/>
            <person name="Ovchinnikova G."/>
            <person name="Pati A."/>
            <person name="Chen A."/>
            <person name="Palaniappan K."/>
            <person name="Land M."/>
            <person name="Hauser L."/>
            <person name="Chang Y.-J."/>
            <person name="Jeffries C.C."/>
            <person name="Brettin T."/>
            <person name="Detter J.C."/>
            <person name="Tapia R."/>
            <person name="Han C."/>
            <person name="Heimerl T."/>
            <person name="Weikl F."/>
            <person name="Brambilla E."/>
            <person name="Goker M."/>
            <person name="Bristow J."/>
            <person name="Eisen J.A."/>
            <person name="Markowitz V."/>
            <person name="Hugenholtz P."/>
            <person name="Kyrpides N.C."/>
            <person name="Klenk H.-P."/>
        </authorList>
    </citation>
    <scope>NUCLEOTIDE SEQUENCE [LARGE SCALE GENOMIC DNA]</scope>
    <source>
        <strain evidence="2">DSM 11486 / M11TL</strain>
    </source>
</reference>
<dbReference type="KEGG" id="tag:Tagg_1276"/>